<evidence type="ECO:0000256" key="3">
    <source>
        <dbReference type="ARBA" id="ARBA00022833"/>
    </source>
</evidence>
<comment type="caution">
    <text evidence="6">The sequence shown here is derived from an EMBL/GenBank/DDBJ whole genome shotgun (WGS) entry which is preliminary data.</text>
</comment>
<accession>A0AAI8YNX5</accession>
<evidence type="ECO:0000259" key="5">
    <source>
        <dbReference type="PROSITE" id="PS51891"/>
    </source>
</evidence>
<reference evidence="6" key="1">
    <citation type="submission" date="2023-10" db="EMBL/GenBank/DDBJ databases">
        <authorList>
            <person name="Hackl T."/>
        </authorList>
    </citation>
    <scope>NUCLEOTIDE SEQUENCE</scope>
</reference>
<evidence type="ECO:0000256" key="4">
    <source>
        <dbReference type="SAM" id="MobiDB-lite"/>
    </source>
</evidence>
<keyword evidence="2" id="KW-0479">Metal-binding</keyword>
<dbReference type="Gene3D" id="2.170.150.70">
    <property type="match status" value="1"/>
</dbReference>
<feature type="domain" description="CENP-V/GFA" evidence="5">
    <location>
        <begin position="21"/>
        <end position="131"/>
    </location>
</feature>
<evidence type="ECO:0000256" key="1">
    <source>
        <dbReference type="ARBA" id="ARBA00005495"/>
    </source>
</evidence>
<dbReference type="InterPro" id="IPR006913">
    <property type="entry name" value="CENP-V/GFA"/>
</dbReference>
<dbReference type="SUPFAM" id="SSF51316">
    <property type="entry name" value="Mss4-like"/>
    <property type="match status" value="1"/>
</dbReference>
<keyword evidence="3" id="KW-0862">Zinc</keyword>
<comment type="similarity">
    <text evidence="1">Belongs to the Gfa family.</text>
</comment>
<proteinExistence type="inferred from homology"/>
<dbReference type="Pfam" id="PF04828">
    <property type="entry name" value="GFA"/>
    <property type="match status" value="1"/>
</dbReference>
<gene>
    <name evidence="6" type="ORF">KHLLAP_LOCUS12113</name>
</gene>
<evidence type="ECO:0000256" key="2">
    <source>
        <dbReference type="ARBA" id="ARBA00022723"/>
    </source>
</evidence>
<dbReference type="PANTHER" id="PTHR28620">
    <property type="entry name" value="CENTROMERE PROTEIN V"/>
    <property type="match status" value="1"/>
</dbReference>
<dbReference type="EMBL" id="CAUWAG010000018">
    <property type="protein sequence ID" value="CAJ2511645.1"/>
    <property type="molecule type" value="Genomic_DNA"/>
</dbReference>
<dbReference type="AlphaFoldDB" id="A0AAI8YNX5"/>
<name>A0AAI8YNX5_9PEZI</name>
<evidence type="ECO:0000313" key="7">
    <source>
        <dbReference type="Proteomes" id="UP001295740"/>
    </source>
</evidence>
<organism evidence="6 7">
    <name type="scientific">Anthostomella pinea</name>
    <dbReference type="NCBI Taxonomy" id="933095"/>
    <lineage>
        <taxon>Eukaryota</taxon>
        <taxon>Fungi</taxon>
        <taxon>Dikarya</taxon>
        <taxon>Ascomycota</taxon>
        <taxon>Pezizomycotina</taxon>
        <taxon>Sordariomycetes</taxon>
        <taxon>Xylariomycetidae</taxon>
        <taxon>Xylariales</taxon>
        <taxon>Xylariaceae</taxon>
        <taxon>Anthostomella</taxon>
    </lineage>
</organism>
<dbReference type="InterPro" id="IPR052355">
    <property type="entry name" value="CENP-V-like"/>
</dbReference>
<sequence length="158" mass="17782">MSDNPLTTLASRGEDQQSATYEAGCHCGYVKFAVTLAPPLPEHQVVQCNCSACVRFGYLLVYPEAKDVVWHNNGRARCANYQFNTKQLDQMFCPKCGASLGIDLRERMTPHRYAISARAFYGLDLDELTYKKVDGREKAVPAGDHSGHCWDEEKQEMK</sequence>
<dbReference type="InterPro" id="IPR011057">
    <property type="entry name" value="Mss4-like_sf"/>
</dbReference>
<evidence type="ECO:0000313" key="6">
    <source>
        <dbReference type="EMBL" id="CAJ2511645.1"/>
    </source>
</evidence>
<feature type="region of interest" description="Disordered" evidence="4">
    <location>
        <begin position="139"/>
        <end position="158"/>
    </location>
</feature>
<dbReference type="PROSITE" id="PS51891">
    <property type="entry name" value="CENP_V_GFA"/>
    <property type="match status" value="1"/>
</dbReference>
<dbReference type="Proteomes" id="UP001295740">
    <property type="component" value="Unassembled WGS sequence"/>
</dbReference>
<dbReference type="PANTHER" id="PTHR28620:SF1">
    <property type="entry name" value="CENP-V_GFA DOMAIN-CONTAINING PROTEIN"/>
    <property type="match status" value="1"/>
</dbReference>
<dbReference type="GO" id="GO:0016846">
    <property type="term" value="F:carbon-sulfur lyase activity"/>
    <property type="evidence" value="ECO:0007669"/>
    <property type="project" value="InterPro"/>
</dbReference>
<dbReference type="GO" id="GO:0046872">
    <property type="term" value="F:metal ion binding"/>
    <property type="evidence" value="ECO:0007669"/>
    <property type="project" value="UniProtKB-KW"/>
</dbReference>
<protein>
    <submittedName>
        <fullName evidence="6">Uu.00g072700.m01.CDS01</fullName>
    </submittedName>
</protein>
<keyword evidence="7" id="KW-1185">Reference proteome</keyword>